<dbReference type="PANTHER" id="PTHR43271">
    <property type="entry name" value="BLL2771 PROTEIN"/>
    <property type="match status" value="1"/>
</dbReference>
<feature type="domain" description="Major facilitator superfamily (MFS) profile" evidence="9">
    <location>
        <begin position="1"/>
        <end position="379"/>
    </location>
</feature>
<reference evidence="10 11" key="1">
    <citation type="journal article" date="2018" name="Nat. Biotechnol.">
        <title>A standardized bacterial taxonomy based on genome phylogeny substantially revises the tree of life.</title>
        <authorList>
            <person name="Parks D.H."/>
            <person name="Chuvochina M."/>
            <person name="Waite D.W."/>
            <person name="Rinke C."/>
            <person name="Skarshewski A."/>
            <person name="Chaumeil P.A."/>
            <person name="Hugenholtz P."/>
        </authorList>
    </citation>
    <scope>NUCLEOTIDE SEQUENCE [LARGE SCALE GENOMIC DNA]</scope>
    <source>
        <strain evidence="10">UBA8672</strain>
    </source>
</reference>
<accession>A0A3D5QEU6</accession>
<comment type="subcellular location">
    <subcellularLocation>
        <location evidence="1">Cell membrane</location>
        <topology evidence="1">Multi-pass membrane protein</topology>
    </subcellularLocation>
</comment>
<dbReference type="EMBL" id="DPPF01000229">
    <property type="protein sequence ID" value="HCW94160.1"/>
    <property type="molecule type" value="Genomic_DNA"/>
</dbReference>
<dbReference type="SUPFAM" id="SSF103473">
    <property type="entry name" value="MFS general substrate transporter"/>
    <property type="match status" value="1"/>
</dbReference>
<evidence type="ECO:0000256" key="1">
    <source>
        <dbReference type="ARBA" id="ARBA00004651"/>
    </source>
</evidence>
<keyword evidence="7 8" id="KW-0472">Membrane</keyword>
<dbReference type="PROSITE" id="PS50850">
    <property type="entry name" value="MFS"/>
    <property type="match status" value="1"/>
</dbReference>
<feature type="transmembrane region" description="Helical" evidence="8">
    <location>
        <begin position="204"/>
        <end position="226"/>
    </location>
</feature>
<keyword evidence="4" id="KW-1003">Cell membrane</keyword>
<evidence type="ECO:0000259" key="9">
    <source>
        <dbReference type="PROSITE" id="PS50850"/>
    </source>
</evidence>
<dbReference type="InterPro" id="IPR020846">
    <property type="entry name" value="MFS_dom"/>
</dbReference>
<feature type="transmembrane region" description="Helical" evidence="8">
    <location>
        <begin position="270"/>
        <end position="288"/>
    </location>
</feature>
<dbReference type="InterPro" id="IPR036259">
    <property type="entry name" value="MFS_trans_sf"/>
</dbReference>
<feature type="transmembrane region" description="Helical" evidence="8">
    <location>
        <begin position="354"/>
        <end position="375"/>
    </location>
</feature>
<feature type="transmembrane region" description="Helical" evidence="8">
    <location>
        <begin position="238"/>
        <end position="258"/>
    </location>
</feature>
<dbReference type="AlphaFoldDB" id="A0A3D5QEU6"/>
<evidence type="ECO:0000256" key="4">
    <source>
        <dbReference type="ARBA" id="ARBA00022475"/>
    </source>
</evidence>
<sequence>MNIKQIGIIIYVTVLAFSVLYSPQPILPTLIREFHITSSQAALLTSVTMIPLSFSPIFFGFILESFTAKKLLRLALLGLTITELGIYMVSSFKIFLLLRFLQGFMLPAILTSIMTYISVGSEKGLIQKIMAIYIASTILGGFLGRFVSGGISHYFGWRYSFLVLFISLVISLVLTFFLETDSKLRKSKFIFSDALKLIKTPPYVNMYITIFCTFFTFASMLNFLPFRLTEISSAIDEFQIGMIYSGYIMGILVSLTSPKVIKLLGSEKRTILTGLAVFLFSVPLFSLYSIKLLFFSMFIFCAGMFTVHSVESGYLNKIARNNKGVVNGVYVSAYYTGGVLGTYFPGFIYKAFGWNFFLAALSFVIISGILSILLINSSRL</sequence>
<comment type="caution">
    <text evidence="10">The sequence shown here is derived from an EMBL/GenBank/DDBJ whole genome shotgun (WGS) entry which is preliminary data.</text>
</comment>
<dbReference type="CDD" id="cd17324">
    <property type="entry name" value="MFS_NepI_like"/>
    <property type="match status" value="1"/>
</dbReference>
<feature type="transmembrane region" description="Helical" evidence="8">
    <location>
        <begin position="7"/>
        <end position="23"/>
    </location>
</feature>
<dbReference type="PANTHER" id="PTHR43271:SF1">
    <property type="entry name" value="INNER MEMBRANE TRANSPORT PROTEIN YNFM"/>
    <property type="match status" value="1"/>
</dbReference>
<organism evidence="10 11">
    <name type="scientific">Flexistipes sinusarabici</name>
    <dbReference type="NCBI Taxonomy" id="2352"/>
    <lineage>
        <taxon>Bacteria</taxon>
        <taxon>Pseudomonadati</taxon>
        <taxon>Deferribacterota</taxon>
        <taxon>Deferribacteres</taxon>
        <taxon>Deferribacterales</taxon>
        <taxon>Flexistipitaceae</taxon>
        <taxon>Flexistipes</taxon>
    </lineage>
</organism>
<evidence type="ECO:0000256" key="6">
    <source>
        <dbReference type="ARBA" id="ARBA00022989"/>
    </source>
</evidence>
<dbReference type="GO" id="GO:0005886">
    <property type="term" value="C:plasma membrane"/>
    <property type="evidence" value="ECO:0007669"/>
    <property type="project" value="UniProtKB-SubCell"/>
</dbReference>
<protein>
    <submittedName>
        <fullName evidence="10">MFS transporter</fullName>
    </submittedName>
</protein>
<dbReference type="Gene3D" id="1.20.1250.20">
    <property type="entry name" value="MFS general substrate transporter like domains"/>
    <property type="match status" value="1"/>
</dbReference>
<feature type="transmembrane region" description="Helical" evidence="8">
    <location>
        <begin position="43"/>
        <end position="64"/>
    </location>
</feature>
<feature type="transmembrane region" description="Helical" evidence="8">
    <location>
        <begin position="129"/>
        <end position="147"/>
    </location>
</feature>
<keyword evidence="6 8" id="KW-1133">Transmembrane helix</keyword>
<dbReference type="Proteomes" id="UP000262325">
    <property type="component" value="Unassembled WGS sequence"/>
</dbReference>
<evidence type="ECO:0000313" key="10">
    <source>
        <dbReference type="EMBL" id="HCW94160.1"/>
    </source>
</evidence>
<dbReference type="Pfam" id="PF07690">
    <property type="entry name" value="MFS_1"/>
    <property type="match status" value="1"/>
</dbReference>
<evidence type="ECO:0000256" key="5">
    <source>
        <dbReference type="ARBA" id="ARBA00022692"/>
    </source>
</evidence>
<keyword evidence="3" id="KW-0813">Transport</keyword>
<keyword evidence="5 8" id="KW-0812">Transmembrane</keyword>
<feature type="transmembrane region" description="Helical" evidence="8">
    <location>
        <begin position="294"/>
        <end position="315"/>
    </location>
</feature>
<evidence type="ECO:0000256" key="2">
    <source>
        <dbReference type="ARBA" id="ARBA00008335"/>
    </source>
</evidence>
<comment type="similarity">
    <text evidence="2">Belongs to the major facilitator superfamily.</text>
</comment>
<dbReference type="GO" id="GO:0022857">
    <property type="term" value="F:transmembrane transporter activity"/>
    <property type="evidence" value="ECO:0007669"/>
    <property type="project" value="InterPro"/>
</dbReference>
<feature type="transmembrane region" description="Helical" evidence="8">
    <location>
        <begin position="159"/>
        <end position="178"/>
    </location>
</feature>
<feature type="transmembrane region" description="Helical" evidence="8">
    <location>
        <begin position="71"/>
        <end position="90"/>
    </location>
</feature>
<feature type="transmembrane region" description="Helical" evidence="8">
    <location>
        <begin position="96"/>
        <end position="117"/>
    </location>
</feature>
<feature type="transmembrane region" description="Helical" evidence="8">
    <location>
        <begin position="327"/>
        <end position="348"/>
    </location>
</feature>
<evidence type="ECO:0000313" key="11">
    <source>
        <dbReference type="Proteomes" id="UP000262325"/>
    </source>
</evidence>
<proteinExistence type="inferred from homology"/>
<evidence type="ECO:0000256" key="7">
    <source>
        <dbReference type="ARBA" id="ARBA00023136"/>
    </source>
</evidence>
<gene>
    <name evidence="10" type="ORF">DHM44_10830</name>
</gene>
<evidence type="ECO:0000256" key="3">
    <source>
        <dbReference type="ARBA" id="ARBA00022448"/>
    </source>
</evidence>
<name>A0A3D5QEU6_FLESI</name>
<evidence type="ECO:0000256" key="8">
    <source>
        <dbReference type="SAM" id="Phobius"/>
    </source>
</evidence>
<dbReference type="InterPro" id="IPR011701">
    <property type="entry name" value="MFS"/>
</dbReference>